<keyword evidence="4" id="KW-1185">Reference proteome</keyword>
<feature type="region of interest" description="Disordered" evidence="2">
    <location>
        <begin position="110"/>
        <end position="142"/>
    </location>
</feature>
<gene>
    <name evidence="3" type="ORF">Glove_119g15</name>
</gene>
<reference evidence="3 4" key="1">
    <citation type="submission" date="2018-08" db="EMBL/GenBank/DDBJ databases">
        <title>Genome and evolution of the arbuscular mycorrhizal fungus Diversispora epigaea (formerly Glomus versiforme) and its bacterial endosymbionts.</title>
        <authorList>
            <person name="Sun X."/>
            <person name="Fei Z."/>
            <person name="Harrison M."/>
        </authorList>
    </citation>
    <scope>NUCLEOTIDE SEQUENCE [LARGE SCALE GENOMIC DNA]</scope>
    <source>
        <strain evidence="3 4">IT104</strain>
    </source>
</reference>
<organism evidence="3 4">
    <name type="scientific">Diversispora epigaea</name>
    <dbReference type="NCBI Taxonomy" id="1348612"/>
    <lineage>
        <taxon>Eukaryota</taxon>
        <taxon>Fungi</taxon>
        <taxon>Fungi incertae sedis</taxon>
        <taxon>Mucoromycota</taxon>
        <taxon>Glomeromycotina</taxon>
        <taxon>Glomeromycetes</taxon>
        <taxon>Diversisporales</taxon>
        <taxon>Diversisporaceae</taxon>
        <taxon>Diversispora</taxon>
    </lineage>
</organism>
<comment type="caution">
    <text evidence="3">The sequence shown here is derived from an EMBL/GenBank/DDBJ whole genome shotgun (WGS) entry which is preliminary data.</text>
</comment>
<accession>A0A397J3L8</accession>
<feature type="coiled-coil region" evidence="1">
    <location>
        <begin position="15"/>
        <end position="42"/>
    </location>
</feature>
<evidence type="ECO:0000256" key="2">
    <source>
        <dbReference type="SAM" id="MobiDB-lite"/>
    </source>
</evidence>
<evidence type="ECO:0000313" key="4">
    <source>
        <dbReference type="Proteomes" id="UP000266861"/>
    </source>
</evidence>
<protein>
    <submittedName>
        <fullName evidence="3">Uncharacterized protein</fullName>
    </submittedName>
</protein>
<keyword evidence="1" id="KW-0175">Coiled coil</keyword>
<sequence length="142" mass="16626">MYASPAPRPIQNQILTTINADIKDLKRDMLTLKNDMNRIQNETEWRSEARSQAIFNERRKREKRSPTKMYNALSDEIDLSPSTLAKFYQHQKSPQRTSLDKIEAWVEKENWKKDSSNSNRNNFSSSSNILLDDSNDNNNSME</sequence>
<dbReference type="OrthoDB" id="2400707at2759"/>
<dbReference type="EMBL" id="PQFF01000111">
    <property type="protein sequence ID" value="RHZ81532.1"/>
    <property type="molecule type" value="Genomic_DNA"/>
</dbReference>
<feature type="compositionally biased region" description="Low complexity" evidence="2">
    <location>
        <begin position="116"/>
        <end position="142"/>
    </location>
</feature>
<proteinExistence type="predicted"/>
<evidence type="ECO:0000313" key="3">
    <source>
        <dbReference type="EMBL" id="RHZ81532.1"/>
    </source>
</evidence>
<dbReference type="Proteomes" id="UP000266861">
    <property type="component" value="Unassembled WGS sequence"/>
</dbReference>
<name>A0A397J3L8_9GLOM</name>
<evidence type="ECO:0000256" key="1">
    <source>
        <dbReference type="SAM" id="Coils"/>
    </source>
</evidence>
<dbReference type="AlphaFoldDB" id="A0A397J3L8"/>